<keyword evidence="6" id="KW-0862">Zinc</keyword>
<keyword evidence="4" id="KW-0479">Metal-binding</keyword>
<dbReference type="GO" id="GO:0008270">
    <property type="term" value="F:zinc ion binding"/>
    <property type="evidence" value="ECO:0007669"/>
    <property type="project" value="InterPro"/>
</dbReference>
<reference evidence="10" key="1">
    <citation type="submission" date="2020-11" db="EMBL/GenBank/DDBJ databases">
        <authorList>
            <consortium name="DOE Joint Genome Institute"/>
            <person name="Ahrendt S."/>
            <person name="Riley R."/>
            <person name="Andreopoulos W."/>
            <person name="Labutti K."/>
            <person name="Pangilinan J."/>
            <person name="Ruiz-Duenas F.J."/>
            <person name="Barrasa J.M."/>
            <person name="Sanchez-Garcia M."/>
            <person name="Camarero S."/>
            <person name="Miyauchi S."/>
            <person name="Serrano A."/>
            <person name="Linde D."/>
            <person name="Babiker R."/>
            <person name="Drula E."/>
            <person name="Ayuso-Fernandez I."/>
            <person name="Pacheco R."/>
            <person name="Padilla G."/>
            <person name="Ferreira P."/>
            <person name="Barriuso J."/>
            <person name="Kellner H."/>
            <person name="Castanera R."/>
            <person name="Alfaro M."/>
            <person name="Ramirez L."/>
            <person name="Pisabarro A.G."/>
            <person name="Kuo A."/>
            <person name="Tritt A."/>
            <person name="Lipzen A."/>
            <person name="He G."/>
            <person name="Yan M."/>
            <person name="Ng V."/>
            <person name="Cullen D."/>
            <person name="Martin F."/>
            <person name="Rosso M.-N."/>
            <person name="Henrissat B."/>
            <person name="Hibbett D."/>
            <person name="Martinez A.T."/>
            <person name="Grigoriev I.V."/>
        </authorList>
    </citation>
    <scope>NUCLEOTIDE SEQUENCE</scope>
    <source>
        <strain evidence="10">CIRM-BRFM 674</strain>
    </source>
</reference>
<dbReference type="PROSITE" id="PS00028">
    <property type="entry name" value="ZINC_FINGER_C2H2_1"/>
    <property type="match status" value="1"/>
</dbReference>
<evidence type="ECO:0000256" key="5">
    <source>
        <dbReference type="ARBA" id="ARBA00022737"/>
    </source>
</evidence>
<comment type="caution">
    <text evidence="10">The sequence shown here is derived from an EMBL/GenBank/DDBJ whole genome shotgun (WGS) entry which is preliminary data.</text>
</comment>
<evidence type="ECO:0000256" key="8">
    <source>
        <dbReference type="SAM" id="MobiDB-lite"/>
    </source>
</evidence>
<evidence type="ECO:0000256" key="7">
    <source>
        <dbReference type="ARBA" id="ARBA00034126"/>
    </source>
</evidence>
<comment type="similarity">
    <text evidence="7">Belongs to the REI1 family.</text>
</comment>
<evidence type="ECO:0000256" key="3">
    <source>
        <dbReference type="ARBA" id="ARBA00022517"/>
    </source>
</evidence>
<evidence type="ECO:0000259" key="9">
    <source>
        <dbReference type="PROSITE" id="PS00028"/>
    </source>
</evidence>
<organism evidence="10 11">
    <name type="scientific">Pholiota conissans</name>
    <dbReference type="NCBI Taxonomy" id="109636"/>
    <lineage>
        <taxon>Eukaryota</taxon>
        <taxon>Fungi</taxon>
        <taxon>Dikarya</taxon>
        <taxon>Basidiomycota</taxon>
        <taxon>Agaricomycotina</taxon>
        <taxon>Agaricomycetes</taxon>
        <taxon>Agaricomycetidae</taxon>
        <taxon>Agaricales</taxon>
        <taxon>Agaricineae</taxon>
        <taxon>Strophariaceae</taxon>
        <taxon>Pholiota</taxon>
    </lineage>
</organism>
<sequence length="475" mass="53116">MDDQAQSEAPLYTCLSCSIAFLSPEDQRVHYRSDHHRYNMKRRVASLPPISVAVFNQKVLERRAETAIMSSIKGSACEVCNKNYTTENAYRSHLQSKKHRENELKAASRPAQQVPVSDTVESAPEASQATRAVPENVAITSQAPAPTTVTTDDAVEEDEDEEMQSIDAKIAAARARLSPNNCLFCSHSADSLEASLTHMSSAHSFFIPDAEYLVDIAGLVTYLGEKIAVGNVCIFCNEKGREFRSLDAVRKHMLDKSHCKIAYEKERERMELSDFYDFTLSYPDAGQPKKSKSKKAAIDKEAEEEEEWEELSDDEDVEVDEIVDQTASDETSEGSEDDSGSDIESVPDNELTYGDSPFELVLPSGARIGHRTMKRYYAQSFPTTPRGNKPEDPNSGAALVRRLLADKNSALVPRRGAFGAFGMGTEVVKARNAGEARDAGRHVREFRDMRRREEFKTKVGYRHNSQKHYRDPLLQ</sequence>
<feature type="compositionally biased region" description="Acidic residues" evidence="8">
    <location>
        <begin position="330"/>
        <end position="347"/>
    </location>
</feature>
<dbReference type="Pfam" id="PF12756">
    <property type="entry name" value="zf-C2H2_2"/>
    <property type="match status" value="1"/>
</dbReference>
<dbReference type="InterPro" id="IPR040025">
    <property type="entry name" value="Znf622/Rei1/Reh1"/>
</dbReference>
<keyword evidence="2" id="KW-0963">Cytoplasm</keyword>
<dbReference type="InterPro" id="IPR003604">
    <property type="entry name" value="Matrin/U1-like-C_Znf_C2H2"/>
</dbReference>
<dbReference type="Gene3D" id="3.30.160.60">
    <property type="entry name" value="Classic Zinc Finger"/>
    <property type="match status" value="1"/>
</dbReference>
<evidence type="ECO:0000256" key="4">
    <source>
        <dbReference type="ARBA" id="ARBA00022723"/>
    </source>
</evidence>
<feature type="domain" description="C2H2-type" evidence="9">
    <location>
        <begin position="77"/>
        <end position="99"/>
    </location>
</feature>
<evidence type="ECO:0000313" key="10">
    <source>
        <dbReference type="EMBL" id="KAF9484448.1"/>
    </source>
</evidence>
<dbReference type="GO" id="GO:0005737">
    <property type="term" value="C:cytoplasm"/>
    <property type="evidence" value="ECO:0007669"/>
    <property type="project" value="UniProtKB-SubCell"/>
</dbReference>
<feature type="compositionally biased region" description="Acidic residues" evidence="8">
    <location>
        <begin position="301"/>
        <end position="323"/>
    </location>
</feature>
<dbReference type="SMART" id="SM00355">
    <property type="entry name" value="ZnF_C2H2"/>
    <property type="match status" value="4"/>
</dbReference>
<dbReference type="SUPFAM" id="SSF57667">
    <property type="entry name" value="beta-beta-alpha zinc fingers"/>
    <property type="match status" value="3"/>
</dbReference>
<dbReference type="PANTHER" id="PTHR13182">
    <property type="entry name" value="ZINC FINGER PROTEIN 622"/>
    <property type="match status" value="1"/>
</dbReference>
<dbReference type="Pfam" id="PF12874">
    <property type="entry name" value="zf-met"/>
    <property type="match status" value="1"/>
</dbReference>
<comment type="subcellular location">
    <subcellularLocation>
        <location evidence="1">Cytoplasm</location>
    </subcellularLocation>
</comment>
<dbReference type="InterPro" id="IPR041661">
    <property type="entry name" value="ZN622/Rei1/Reh1_Znf-C2H2"/>
</dbReference>
<keyword evidence="5" id="KW-0677">Repeat</keyword>
<evidence type="ECO:0000256" key="6">
    <source>
        <dbReference type="ARBA" id="ARBA00022833"/>
    </source>
</evidence>
<dbReference type="GO" id="GO:0030687">
    <property type="term" value="C:preribosome, large subunit precursor"/>
    <property type="evidence" value="ECO:0007669"/>
    <property type="project" value="TreeGrafter"/>
</dbReference>
<protein>
    <submittedName>
        <fullName evidence="10">Cytoplasmic protein</fullName>
    </submittedName>
</protein>
<evidence type="ECO:0000313" key="11">
    <source>
        <dbReference type="Proteomes" id="UP000807469"/>
    </source>
</evidence>
<dbReference type="AlphaFoldDB" id="A0A9P6D6A4"/>
<dbReference type="Proteomes" id="UP000807469">
    <property type="component" value="Unassembled WGS sequence"/>
</dbReference>
<dbReference type="PANTHER" id="PTHR13182:SF8">
    <property type="entry name" value="CYTOPLASMIC 60S SUBUNIT BIOGENESIS FACTOR ZNF622"/>
    <property type="match status" value="1"/>
</dbReference>
<feature type="region of interest" description="Disordered" evidence="8">
    <location>
        <begin position="286"/>
        <end position="358"/>
    </location>
</feature>
<dbReference type="SMART" id="SM00451">
    <property type="entry name" value="ZnF_U1"/>
    <property type="match status" value="2"/>
</dbReference>
<evidence type="ECO:0000256" key="2">
    <source>
        <dbReference type="ARBA" id="ARBA00022490"/>
    </source>
</evidence>
<keyword evidence="3" id="KW-0690">Ribosome biogenesis</keyword>
<name>A0A9P6D6A4_9AGAR</name>
<evidence type="ECO:0000256" key="1">
    <source>
        <dbReference type="ARBA" id="ARBA00004496"/>
    </source>
</evidence>
<dbReference type="GO" id="GO:0003676">
    <property type="term" value="F:nucleic acid binding"/>
    <property type="evidence" value="ECO:0007669"/>
    <property type="project" value="InterPro"/>
</dbReference>
<feature type="region of interest" description="Disordered" evidence="8">
    <location>
        <begin position="95"/>
        <end position="119"/>
    </location>
</feature>
<gene>
    <name evidence="10" type="ORF">BDN70DRAFT_849636</name>
</gene>
<dbReference type="EMBL" id="MU155143">
    <property type="protein sequence ID" value="KAF9484448.1"/>
    <property type="molecule type" value="Genomic_DNA"/>
</dbReference>
<proteinExistence type="inferred from homology"/>
<dbReference type="GO" id="GO:0042273">
    <property type="term" value="P:ribosomal large subunit biogenesis"/>
    <property type="evidence" value="ECO:0007669"/>
    <property type="project" value="TreeGrafter"/>
</dbReference>
<dbReference type="InterPro" id="IPR036236">
    <property type="entry name" value="Znf_C2H2_sf"/>
</dbReference>
<dbReference type="OrthoDB" id="19329at2759"/>
<feature type="compositionally biased region" description="Polar residues" evidence="8">
    <location>
        <begin position="110"/>
        <end position="119"/>
    </location>
</feature>
<dbReference type="InterPro" id="IPR013087">
    <property type="entry name" value="Znf_C2H2_type"/>
</dbReference>
<accession>A0A9P6D6A4</accession>
<keyword evidence="11" id="KW-1185">Reference proteome</keyword>